<name>A0ABT3JB43_9SPHN</name>
<evidence type="ECO:0000313" key="3">
    <source>
        <dbReference type="Proteomes" id="UP001526246"/>
    </source>
</evidence>
<reference evidence="2 3" key="1">
    <citation type="submission" date="2022-10" db="EMBL/GenBank/DDBJ databases">
        <title>Sphingomonas sp.</title>
        <authorList>
            <person name="Jin C."/>
        </authorList>
    </citation>
    <scope>NUCLEOTIDE SEQUENCE [LARGE SCALE GENOMIC DNA]</scope>
    <source>
        <strain evidence="2 3">BN140010</strain>
    </source>
</reference>
<dbReference type="SUPFAM" id="SSF52025">
    <property type="entry name" value="PA domain"/>
    <property type="match status" value="1"/>
</dbReference>
<evidence type="ECO:0000313" key="2">
    <source>
        <dbReference type="EMBL" id="MCW3796272.1"/>
    </source>
</evidence>
<dbReference type="EMBL" id="JAPDOB010000001">
    <property type="protein sequence ID" value="MCW3796272.1"/>
    <property type="molecule type" value="Genomic_DNA"/>
</dbReference>
<dbReference type="InterPro" id="IPR045175">
    <property type="entry name" value="M28_fam"/>
</dbReference>
<accession>A0ABT3JB43</accession>
<dbReference type="InterPro" id="IPR046450">
    <property type="entry name" value="PA_dom_sf"/>
</dbReference>
<dbReference type="Proteomes" id="UP001526246">
    <property type="component" value="Unassembled WGS sequence"/>
</dbReference>
<dbReference type="Gene3D" id="3.40.630.10">
    <property type="entry name" value="Zn peptidases"/>
    <property type="match status" value="1"/>
</dbReference>
<feature type="domain" description="Peptidase M28" evidence="1">
    <location>
        <begin position="207"/>
        <end position="421"/>
    </location>
</feature>
<dbReference type="RefSeq" id="WP_264880031.1">
    <property type="nucleotide sequence ID" value="NZ_JAPDOB010000001.1"/>
</dbReference>
<proteinExistence type="predicted"/>
<dbReference type="InterPro" id="IPR007484">
    <property type="entry name" value="Peptidase_M28"/>
</dbReference>
<keyword evidence="3" id="KW-1185">Reference proteome</keyword>
<gene>
    <name evidence="2" type="ORF">OMW55_00410</name>
</gene>
<organism evidence="2 3">
    <name type="scientific">Sphingomonas arvum</name>
    <dbReference type="NCBI Taxonomy" id="2992113"/>
    <lineage>
        <taxon>Bacteria</taxon>
        <taxon>Pseudomonadati</taxon>
        <taxon>Pseudomonadota</taxon>
        <taxon>Alphaproteobacteria</taxon>
        <taxon>Sphingomonadales</taxon>
        <taxon>Sphingomonadaceae</taxon>
        <taxon>Sphingomonas</taxon>
    </lineage>
</organism>
<evidence type="ECO:0000259" key="1">
    <source>
        <dbReference type="Pfam" id="PF04389"/>
    </source>
</evidence>
<dbReference type="PANTHER" id="PTHR12147:SF26">
    <property type="entry name" value="PEPTIDASE M28 DOMAIN-CONTAINING PROTEIN"/>
    <property type="match status" value="1"/>
</dbReference>
<sequence length="456" mass="48459">MPLRRASTDGTPVVTLTSGGQAARLAWGTDVGVRPSVTEKSRKLTSQLVFAGYGISDPALGIDEFKGLDVKGKTVVVLGGTPAGLDTEVAAHLGSVKPQMAARAGAVGLIEIGQSARGSRIGQYARGSAVDWVDAQGQAGSNPQGLRFRMALSDDAAARLFTGTPRTLAQVRAEAAKAGARPAGFPLTGTIGLDATSRWEDFTSPEVLGMIPGSDPTLAAEYVLLMSHLDHLGVKKDAKPGEDAIYNGALDNAAGVATMLEAAREFTTSGKRPRRSVLFIAHTAEELGLLGASYWAAHPTVPIAQVAAAVDLDMPMPLYQFTEVVAFGAPHNTVARTVAAAASTMGLKVGVDPFPEQSIFVRSDHYPLAKRGVPAILMFTGYGANGKPYWDKFFADRYHQVGDDLSQAILWDAAARYAELNYRISRRLADDPQRPRWYADSYFGKAFAPQQAKATR</sequence>
<dbReference type="SUPFAM" id="SSF53187">
    <property type="entry name" value="Zn-dependent exopeptidases"/>
    <property type="match status" value="1"/>
</dbReference>
<dbReference type="Pfam" id="PF04389">
    <property type="entry name" value="Peptidase_M28"/>
    <property type="match status" value="1"/>
</dbReference>
<dbReference type="PANTHER" id="PTHR12147">
    <property type="entry name" value="METALLOPEPTIDASE M28 FAMILY MEMBER"/>
    <property type="match status" value="1"/>
</dbReference>
<protein>
    <submittedName>
        <fullName evidence="2">M20/M25/M40 family metallo-hydrolase</fullName>
    </submittedName>
</protein>
<comment type="caution">
    <text evidence="2">The sequence shown here is derived from an EMBL/GenBank/DDBJ whole genome shotgun (WGS) entry which is preliminary data.</text>
</comment>